<evidence type="ECO:0000256" key="1">
    <source>
        <dbReference type="SAM" id="SignalP"/>
    </source>
</evidence>
<keyword evidence="1" id="KW-0732">Signal</keyword>
<evidence type="ECO:0000313" key="3">
    <source>
        <dbReference type="Proteomes" id="UP000823630"/>
    </source>
</evidence>
<name>A0A9D9DCZ9_9PROT</name>
<feature type="signal peptide" evidence="1">
    <location>
        <begin position="1"/>
        <end position="20"/>
    </location>
</feature>
<accession>A0A9D9DCZ9</accession>
<gene>
    <name evidence="2" type="ORF">IAC69_03130</name>
</gene>
<dbReference type="Proteomes" id="UP000823630">
    <property type="component" value="Unassembled WGS sequence"/>
</dbReference>
<comment type="caution">
    <text evidence="2">The sequence shown here is derived from an EMBL/GenBank/DDBJ whole genome shotgun (WGS) entry which is preliminary data.</text>
</comment>
<dbReference type="AlphaFoldDB" id="A0A9D9DCZ9"/>
<organism evidence="2 3">
    <name type="scientific">Candidatus Enterousia avistercoris</name>
    <dbReference type="NCBI Taxonomy" id="2840788"/>
    <lineage>
        <taxon>Bacteria</taxon>
        <taxon>Pseudomonadati</taxon>
        <taxon>Pseudomonadota</taxon>
        <taxon>Alphaproteobacteria</taxon>
        <taxon>Candidatus Enterousia</taxon>
    </lineage>
</organism>
<reference evidence="2" key="2">
    <citation type="journal article" date="2021" name="PeerJ">
        <title>Extensive microbial diversity within the chicken gut microbiome revealed by metagenomics and culture.</title>
        <authorList>
            <person name="Gilroy R."/>
            <person name="Ravi A."/>
            <person name="Getino M."/>
            <person name="Pursley I."/>
            <person name="Horton D.L."/>
            <person name="Alikhan N.F."/>
            <person name="Baker D."/>
            <person name="Gharbi K."/>
            <person name="Hall N."/>
            <person name="Watson M."/>
            <person name="Adriaenssens E.M."/>
            <person name="Foster-Nyarko E."/>
            <person name="Jarju S."/>
            <person name="Secka A."/>
            <person name="Antonio M."/>
            <person name="Oren A."/>
            <person name="Chaudhuri R.R."/>
            <person name="La Ragione R."/>
            <person name="Hildebrand F."/>
            <person name="Pallen M.J."/>
        </authorList>
    </citation>
    <scope>NUCLEOTIDE SEQUENCE</scope>
    <source>
        <strain evidence="2">8207</strain>
    </source>
</reference>
<protein>
    <recommendedName>
        <fullName evidence="4">Phage protein</fullName>
    </recommendedName>
</protein>
<proteinExistence type="predicted"/>
<evidence type="ECO:0000313" key="2">
    <source>
        <dbReference type="EMBL" id="MBO8425447.1"/>
    </source>
</evidence>
<dbReference type="EMBL" id="JADINC010000049">
    <property type="protein sequence ID" value="MBO8425447.1"/>
    <property type="molecule type" value="Genomic_DNA"/>
</dbReference>
<feature type="chain" id="PRO_5039087918" description="Phage protein" evidence="1">
    <location>
        <begin position="21"/>
        <end position="247"/>
    </location>
</feature>
<reference evidence="2" key="1">
    <citation type="submission" date="2020-10" db="EMBL/GenBank/DDBJ databases">
        <authorList>
            <person name="Gilroy R."/>
        </authorList>
    </citation>
    <scope>NUCLEOTIDE SEQUENCE</scope>
    <source>
        <strain evidence="2">8207</strain>
    </source>
</reference>
<evidence type="ECO:0008006" key="4">
    <source>
        <dbReference type="Google" id="ProtNLM"/>
    </source>
</evidence>
<sequence>MSFKYTIPYFLTGAAMVFSAGHLIGANGNSEPNDKKSACVKTAVHAPENSINSAANSNADYTYTDNATLMETPIEATAQRYDVVYTRANGNQFKRSGGTRAWRNNNPGCLRYSEFAVAHGAIGRAGGFAVFPDEETGRRAIAALLRSDGYSNLTIAQAIFKYAPPHENDTQEYKNHVRKSTELPIDTKISALNDEQIMRVVKIICIVEGWRPGHETNIKTDATDSVKTYNQFSAVQAKIMTANQYTR</sequence>